<dbReference type="Proteomes" id="UP000681720">
    <property type="component" value="Unassembled WGS sequence"/>
</dbReference>
<comment type="caution">
    <text evidence="1">The sequence shown here is derived from an EMBL/GenBank/DDBJ whole genome shotgun (WGS) entry which is preliminary data.</text>
</comment>
<dbReference type="EMBL" id="CAJOBJ010008262">
    <property type="protein sequence ID" value="CAF4107586.1"/>
    <property type="molecule type" value="Genomic_DNA"/>
</dbReference>
<dbReference type="AlphaFoldDB" id="A0A8S2QIF0"/>
<proteinExistence type="predicted"/>
<reference evidence="1" key="1">
    <citation type="submission" date="2021-02" db="EMBL/GenBank/DDBJ databases">
        <authorList>
            <person name="Nowell W R."/>
        </authorList>
    </citation>
    <scope>NUCLEOTIDE SEQUENCE</scope>
</reference>
<sequence length="51" mass="5958">MQSISSETRVCDACRSAYYKWKRQNPDFGDLLSRIEEEELAEADDNVDMNQ</sequence>
<protein>
    <submittedName>
        <fullName evidence="1">Uncharacterized protein</fullName>
    </submittedName>
</protein>
<evidence type="ECO:0000313" key="2">
    <source>
        <dbReference type="Proteomes" id="UP000681720"/>
    </source>
</evidence>
<name>A0A8S2QIF0_9BILA</name>
<accession>A0A8S2QIF0</accession>
<organism evidence="1 2">
    <name type="scientific">Rotaria magnacalcarata</name>
    <dbReference type="NCBI Taxonomy" id="392030"/>
    <lineage>
        <taxon>Eukaryota</taxon>
        <taxon>Metazoa</taxon>
        <taxon>Spiralia</taxon>
        <taxon>Gnathifera</taxon>
        <taxon>Rotifera</taxon>
        <taxon>Eurotatoria</taxon>
        <taxon>Bdelloidea</taxon>
        <taxon>Philodinida</taxon>
        <taxon>Philodinidae</taxon>
        <taxon>Rotaria</taxon>
    </lineage>
</organism>
<feature type="non-terminal residue" evidence="1">
    <location>
        <position position="51"/>
    </location>
</feature>
<gene>
    <name evidence="1" type="ORF">GIL414_LOCUS17416</name>
</gene>
<evidence type="ECO:0000313" key="1">
    <source>
        <dbReference type="EMBL" id="CAF4107586.1"/>
    </source>
</evidence>